<feature type="transmembrane region" description="Helical" evidence="8">
    <location>
        <begin position="391"/>
        <end position="407"/>
    </location>
</feature>
<protein>
    <submittedName>
        <fullName evidence="9">Alpha-1,2-mannosyltransferase</fullName>
    </submittedName>
</protein>
<feature type="transmembrane region" description="Helical" evidence="8">
    <location>
        <begin position="12"/>
        <end position="31"/>
    </location>
</feature>
<dbReference type="AlphaFoldDB" id="A0AAE3KGP5"/>
<evidence type="ECO:0000256" key="5">
    <source>
        <dbReference type="ARBA" id="ARBA00022989"/>
    </source>
</evidence>
<dbReference type="EMBL" id="JAMTCK010000005">
    <property type="protein sequence ID" value="MCP2165649.1"/>
    <property type="molecule type" value="Genomic_DNA"/>
</dbReference>
<comment type="subcellular location">
    <subcellularLocation>
        <location evidence="1">Cell membrane</location>
        <topology evidence="1">Multi-pass membrane protein</topology>
    </subcellularLocation>
</comment>
<comment type="caution">
    <text evidence="9">The sequence shown here is derived from an EMBL/GenBank/DDBJ whole genome shotgun (WGS) entry which is preliminary data.</text>
</comment>
<feature type="transmembrane region" description="Helical" evidence="8">
    <location>
        <begin position="308"/>
        <end position="326"/>
    </location>
</feature>
<evidence type="ECO:0000256" key="8">
    <source>
        <dbReference type="SAM" id="Phobius"/>
    </source>
</evidence>
<evidence type="ECO:0000256" key="4">
    <source>
        <dbReference type="ARBA" id="ARBA00022692"/>
    </source>
</evidence>
<keyword evidence="4 8" id="KW-0812">Transmembrane</keyword>
<feature type="transmembrane region" description="Helical" evidence="8">
    <location>
        <begin position="357"/>
        <end position="379"/>
    </location>
</feature>
<feature type="transmembrane region" description="Helical" evidence="8">
    <location>
        <begin position="168"/>
        <end position="186"/>
    </location>
</feature>
<dbReference type="NCBIfam" id="NF009915">
    <property type="entry name" value="PRK13375.1"/>
    <property type="match status" value="1"/>
</dbReference>
<dbReference type="Proteomes" id="UP001206128">
    <property type="component" value="Unassembled WGS sequence"/>
</dbReference>
<reference evidence="9" key="1">
    <citation type="submission" date="2022-06" db="EMBL/GenBank/DDBJ databases">
        <title>Genomic Encyclopedia of Archaeal and Bacterial Type Strains, Phase II (KMG-II): from individual species to whole genera.</title>
        <authorList>
            <person name="Goeker M."/>
        </authorList>
    </citation>
    <scope>NUCLEOTIDE SEQUENCE</scope>
    <source>
        <strain evidence="9">DSM 43935</strain>
    </source>
</reference>
<feature type="transmembrane region" description="Helical" evidence="8">
    <location>
        <begin position="94"/>
        <end position="112"/>
    </location>
</feature>
<keyword evidence="3" id="KW-0808">Transferase</keyword>
<feature type="transmembrane region" description="Helical" evidence="8">
    <location>
        <begin position="282"/>
        <end position="301"/>
    </location>
</feature>
<accession>A0AAE3KGP5</accession>
<evidence type="ECO:0000256" key="2">
    <source>
        <dbReference type="ARBA" id="ARBA00022475"/>
    </source>
</evidence>
<name>A0AAE3KGP5_9PSEU</name>
<proteinExistence type="inferred from homology"/>
<keyword evidence="2" id="KW-1003">Cell membrane</keyword>
<dbReference type="InterPro" id="IPR018584">
    <property type="entry name" value="GT87"/>
</dbReference>
<dbReference type="RefSeq" id="WP_253770650.1">
    <property type="nucleotide sequence ID" value="NZ_JAMTCK010000005.1"/>
</dbReference>
<evidence type="ECO:0000256" key="7">
    <source>
        <dbReference type="ARBA" id="ARBA00024033"/>
    </source>
</evidence>
<comment type="similarity">
    <text evidence="7">Belongs to the glycosyltransferase 87 family.</text>
</comment>
<dbReference type="GO" id="GO:0016758">
    <property type="term" value="F:hexosyltransferase activity"/>
    <property type="evidence" value="ECO:0007669"/>
    <property type="project" value="InterPro"/>
</dbReference>
<keyword evidence="5 8" id="KW-1133">Transmembrane helix</keyword>
<feature type="transmembrane region" description="Helical" evidence="8">
    <location>
        <begin position="217"/>
        <end position="235"/>
    </location>
</feature>
<feature type="transmembrane region" description="Helical" evidence="8">
    <location>
        <begin position="192"/>
        <end position="210"/>
    </location>
</feature>
<evidence type="ECO:0000313" key="10">
    <source>
        <dbReference type="Proteomes" id="UP001206128"/>
    </source>
</evidence>
<keyword evidence="10" id="KW-1185">Reference proteome</keyword>
<keyword evidence="6 8" id="KW-0472">Membrane</keyword>
<sequence length="436" mass="46503">MNLRAVEARVLALAPWLMAASMAGHLLMVALQAKMTMIDLRVYRGGAPQLFTDHLYDWRLSEFSDQFALPFTYPPFAALVFVPLSWVSWAVARWFWQLLSLACLWWLVRAATRLAAARLGPAGGSAGRGLPDRESTVDEQVWRRRAMLWTALAIWTEPVRTTLNYGQINLLLAAILLASMASARPWVSGLGIGLTAGVKLTPAVSGLYLLARRRFAAAAWSVGVFLATVGLGYLVNPGQANTFWFEVGTDASRVGPVGSAINQSLRGALSRTLGHDVGTGPVWLVAVAAAAVLLGFALRAALRAGDQLAAILSVQVFGLLVSPISWSHHWVWMLPALVWLLYGGAGAPVLRAVTAVLWLAAVGSFLISLLLIMQESIWVIPRPWYESALGWVYPACGLLTLVTVALARRGPVGAGVLSPAGAPAGSAANQASPAGG</sequence>
<organism evidence="9 10">
    <name type="scientific">Goodfellowiella coeruleoviolacea</name>
    <dbReference type="NCBI Taxonomy" id="334858"/>
    <lineage>
        <taxon>Bacteria</taxon>
        <taxon>Bacillati</taxon>
        <taxon>Actinomycetota</taxon>
        <taxon>Actinomycetes</taxon>
        <taxon>Pseudonocardiales</taxon>
        <taxon>Pseudonocardiaceae</taxon>
        <taxon>Goodfellowiella</taxon>
    </lineage>
</organism>
<evidence type="ECO:0000256" key="1">
    <source>
        <dbReference type="ARBA" id="ARBA00004651"/>
    </source>
</evidence>
<evidence type="ECO:0000313" key="9">
    <source>
        <dbReference type="EMBL" id="MCP2165649.1"/>
    </source>
</evidence>
<evidence type="ECO:0000256" key="3">
    <source>
        <dbReference type="ARBA" id="ARBA00022679"/>
    </source>
</evidence>
<dbReference type="Pfam" id="PF09594">
    <property type="entry name" value="GT87"/>
    <property type="match status" value="1"/>
</dbReference>
<dbReference type="GO" id="GO:0005886">
    <property type="term" value="C:plasma membrane"/>
    <property type="evidence" value="ECO:0007669"/>
    <property type="project" value="UniProtKB-SubCell"/>
</dbReference>
<evidence type="ECO:0000256" key="6">
    <source>
        <dbReference type="ARBA" id="ARBA00023136"/>
    </source>
</evidence>
<gene>
    <name evidence="9" type="ORF">LX83_002507</name>
</gene>